<sequence>RLRTYLDTHPELDPVDVGYTLAVGRAHFEHRAVAMGGDLASLVAEGTAVAHREVVFVFPGQGAQWVGMGRDLMESSPVFATLMADCEQALAPFVDWSLSEVLGDTSMLERVDVVQPASWAVMVSLAGLWQSLGVAPSAVAGHSQGEIAAACVAGALSLDEGARVVALRSQLIRDKLAGSGAMASVSLPLDEVREYVASLEGLSVAAVNGPRSVVISGDVDAVEDFVAARTGEGVHARMVAVDYASHSAHVDSIEEELTTSLAGLRPSSSHIPFYSTVTGAPIDTVALDADYWIRNLRQTVRFEEVTRRLIDDGRDVFIEISAHPV</sequence>
<protein>
    <submittedName>
        <fullName evidence="5">Acyltransferase domain-containing protein</fullName>
    </submittedName>
</protein>
<dbReference type="InterPro" id="IPR016035">
    <property type="entry name" value="Acyl_Trfase/lysoPLipase"/>
</dbReference>
<dbReference type="Gene3D" id="3.40.366.10">
    <property type="entry name" value="Malonyl-Coenzyme A Acyl Carrier Protein, domain 2"/>
    <property type="match status" value="1"/>
</dbReference>
<feature type="non-terminal residue" evidence="5">
    <location>
        <position position="325"/>
    </location>
</feature>
<evidence type="ECO:0000313" key="5">
    <source>
        <dbReference type="EMBL" id="MBL1102910.1"/>
    </source>
</evidence>
<evidence type="ECO:0000313" key="6">
    <source>
        <dbReference type="Proteomes" id="UP000634229"/>
    </source>
</evidence>
<comment type="caution">
    <text evidence="5">The sequence shown here is derived from an EMBL/GenBank/DDBJ whole genome shotgun (WGS) entry which is preliminary data.</text>
</comment>
<dbReference type="Proteomes" id="UP000634229">
    <property type="component" value="Unassembled WGS sequence"/>
</dbReference>
<dbReference type="InterPro" id="IPR016036">
    <property type="entry name" value="Malonyl_transacylase_ACP-bd"/>
</dbReference>
<gene>
    <name evidence="5" type="ORF">JK363_41385</name>
</gene>
<dbReference type="InterPro" id="IPR001227">
    <property type="entry name" value="Ac_transferase_dom_sf"/>
</dbReference>
<feature type="domain" description="Malonyl-CoA:ACP transacylase (MAT)" evidence="4">
    <location>
        <begin position="57"/>
        <end position="325"/>
    </location>
</feature>
<dbReference type="InterPro" id="IPR050091">
    <property type="entry name" value="PKS_NRPS_Biosynth_Enz"/>
</dbReference>
<dbReference type="EMBL" id="JAERRF010000146">
    <property type="protein sequence ID" value="MBL1102910.1"/>
    <property type="molecule type" value="Genomic_DNA"/>
</dbReference>
<dbReference type="SUPFAM" id="SSF52151">
    <property type="entry name" value="FabD/lysophospholipase-like"/>
    <property type="match status" value="1"/>
</dbReference>
<evidence type="ECO:0000256" key="2">
    <source>
        <dbReference type="ARBA" id="ARBA00023268"/>
    </source>
</evidence>
<dbReference type="PANTHER" id="PTHR43775">
    <property type="entry name" value="FATTY ACID SYNTHASE"/>
    <property type="match status" value="1"/>
</dbReference>
<dbReference type="Gene3D" id="3.30.70.3290">
    <property type="match status" value="1"/>
</dbReference>
<evidence type="ECO:0000256" key="3">
    <source>
        <dbReference type="ARBA" id="ARBA00023315"/>
    </source>
</evidence>
<evidence type="ECO:0000256" key="1">
    <source>
        <dbReference type="ARBA" id="ARBA00022679"/>
    </source>
</evidence>
<reference evidence="5 6" key="1">
    <citation type="submission" date="2021-01" db="EMBL/GenBank/DDBJ databases">
        <title>WGS of actinomycetes isolated from Thailand.</title>
        <authorList>
            <person name="Thawai C."/>
        </authorList>
    </citation>
    <scope>NUCLEOTIDE SEQUENCE [LARGE SCALE GENOMIC DNA]</scope>
    <source>
        <strain evidence="5 6">CA1R205</strain>
    </source>
</reference>
<dbReference type="InterPro" id="IPR014043">
    <property type="entry name" value="Acyl_transferase_dom"/>
</dbReference>
<feature type="non-terminal residue" evidence="5">
    <location>
        <position position="1"/>
    </location>
</feature>
<dbReference type="Pfam" id="PF22621">
    <property type="entry name" value="CurL-like_PKS_C"/>
    <property type="match status" value="1"/>
</dbReference>
<evidence type="ECO:0000259" key="4">
    <source>
        <dbReference type="SMART" id="SM00827"/>
    </source>
</evidence>
<dbReference type="SMART" id="SM00827">
    <property type="entry name" value="PKS_AT"/>
    <property type="match status" value="1"/>
</dbReference>
<dbReference type="PANTHER" id="PTHR43775:SF51">
    <property type="entry name" value="INACTIVE PHENOLPHTHIOCEROL SYNTHESIS POLYKETIDE SYNTHASE TYPE I PKS1-RELATED"/>
    <property type="match status" value="1"/>
</dbReference>
<keyword evidence="1" id="KW-0808">Transferase</keyword>
<accession>A0ABS1NSV4</accession>
<dbReference type="SUPFAM" id="SSF55048">
    <property type="entry name" value="Probable ACP-binding domain of malonyl-CoA ACP transacylase"/>
    <property type="match status" value="1"/>
</dbReference>
<name>A0ABS1NSV4_9ACTN</name>
<keyword evidence="3 5" id="KW-0012">Acyltransferase</keyword>
<dbReference type="GO" id="GO:0016746">
    <property type="term" value="F:acyltransferase activity"/>
    <property type="evidence" value="ECO:0007669"/>
    <property type="project" value="UniProtKB-KW"/>
</dbReference>
<organism evidence="5 6">
    <name type="scientific">Streptomyces coffeae</name>
    <dbReference type="NCBI Taxonomy" id="621382"/>
    <lineage>
        <taxon>Bacteria</taxon>
        <taxon>Bacillati</taxon>
        <taxon>Actinomycetota</taxon>
        <taxon>Actinomycetes</taxon>
        <taxon>Kitasatosporales</taxon>
        <taxon>Streptomycetaceae</taxon>
        <taxon>Streptomyces</taxon>
    </lineage>
</organism>
<keyword evidence="6" id="KW-1185">Reference proteome</keyword>
<proteinExistence type="predicted"/>
<dbReference type="Pfam" id="PF00698">
    <property type="entry name" value="Acyl_transf_1"/>
    <property type="match status" value="1"/>
</dbReference>
<keyword evidence="2" id="KW-0511">Multifunctional enzyme</keyword>